<feature type="transmembrane region" description="Helical" evidence="14">
    <location>
        <begin position="456"/>
        <end position="479"/>
    </location>
</feature>
<comment type="catalytic activity">
    <reaction evidence="12">
        <text>Ca(2+)(in) = Ca(2+)(out)</text>
        <dbReference type="Rhea" id="RHEA:29671"/>
        <dbReference type="ChEBI" id="CHEBI:29108"/>
    </reaction>
</comment>
<dbReference type="EMBL" id="LJIJ01000099">
    <property type="protein sequence ID" value="ODN02679.1"/>
    <property type="molecule type" value="Genomic_DNA"/>
</dbReference>
<evidence type="ECO:0000256" key="13">
    <source>
        <dbReference type="SAM" id="MobiDB-lite"/>
    </source>
</evidence>
<dbReference type="PANTHER" id="PTHR12127:SF7">
    <property type="entry name" value="SD02261P"/>
    <property type="match status" value="1"/>
</dbReference>
<organism evidence="17 18">
    <name type="scientific">Orchesella cincta</name>
    <name type="common">Springtail</name>
    <name type="synonym">Podura cincta</name>
    <dbReference type="NCBI Taxonomy" id="48709"/>
    <lineage>
        <taxon>Eukaryota</taxon>
        <taxon>Metazoa</taxon>
        <taxon>Ecdysozoa</taxon>
        <taxon>Arthropoda</taxon>
        <taxon>Hexapoda</taxon>
        <taxon>Collembola</taxon>
        <taxon>Entomobryomorpha</taxon>
        <taxon>Entomobryoidea</taxon>
        <taxon>Orchesellidae</taxon>
        <taxon>Orchesellinae</taxon>
        <taxon>Orchesella</taxon>
    </lineage>
</organism>
<feature type="transmembrane region" description="Helical" evidence="14">
    <location>
        <begin position="422"/>
        <end position="444"/>
    </location>
</feature>
<dbReference type="Proteomes" id="UP000094527">
    <property type="component" value="Unassembled WGS sequence"/>
</dbReference>
<feature type="compositionally biased region" description="Polar residues" evidence="13">
    <location>
        <begin position="623"/>
        <end position="647"/>
    </location>
</feature>
<dbReference type="CDD" id="cd21050">
    <property type="entry name" value="ELD_TRPML"/>
    <property type="match status" value="1"/>
</dbReference>
<dbReference type="InterPro" id="IPR049134">
    <property type="entry name" value="MCLN_ECD"/>
</dbReference>
<keyword evidence="3" id="KW-0813">Transport</keyword>
<evidence type="ECO:0000256" key="5">
    <source>
        <dbReference type="ARBA" id="ARBA00022692"/>
    </source>
</evidence>
<protein>
    <submittedName>
        <fullName evidence="17">Mucolipin-3</fullName>
    </submittedName>
</protein>
<feature type="transmembrane region" description="Helical" evidence="14">
    <location>
        <begin position="567"/>
        <end position="589"/>
    </location>
</feature>
<dbReference type="AlphaFoldDB" id="A0A1D2NBQ1"/>
<dbReference type="GO" id="GO:0072345">
    <property type="term" value="F:NAADP-sensitive calcium-release channel activity"/>
    <property type="evidence" value="ECO:0007669"/>
    <property type="project" value="TreeGrafter"/>
</dbReference>
<evidence type="ECO:0000256" key="9">
    <source>
        <dbReference type="ARBA" id="ARBA00023136"/>
    </source>
</evidence>
<dbReference type="Pfam" id="PF08016">
    <property type="entry name" value="PKD_channel"/>
    <property type="match status" value="1"/>
</dbReference>
<keyword evidence="8" id="KW-0406">Ion transport</keyword>
<dbReference type="STRING" id="48709.A0A1D2NBQ1"/>
<dbReference type="InterPro" id="IPR013122">
    <property type="entry name" value="PKD1_2_channel"/>
</dbReference>
<feature type="domain" description="Polycystin cation channel PKD1/PKD2" evidence="15">
    <location>
        <begin position="462"/>
        <end position="595"/>
    </location>
</feature>
<dbReference type="OMA" id="PMSVPHN"/>
<dbReference type="FunFam" id="1.10.287.70:FF:000033">
    <property type="entry name" value="Mucolipin 1"/>
    <property type="match status" value="1"/>
</dbReference>
<keyword evidence="10" id="KW-1015">Disulfide bond</keyword>
<dbReference type="GO" id="GO:0010008">
    <property type="term" value="C:endosome membrane"/>
    <property type="evidence" value="ECO:0007669"/>
    <property type="project" value="UniProtKB-SubCell"/>
</dbReference>
<dbReference type="GO" id="GO:0005765">
    <property type="term" value="C:lysosomal membrane"/>
    <property type="evidence" value="ECO:0007669"/>
    <property type="project" value="TreeGrafter"/>
</dbReference>
<dbReference type="OrthoDB" id="263481at2759"/>
<dbReference type="Gene3D" id="1.10.287.70">
    <property type="match status" value="1"/>
</dbReference>
<evidence type="ECO:0000256" key="8">
    <source>
        <dbReference type="ARBA" id="ARBA00023065"/>
    </source>
</evidence>
<keyword evidence="9 14" id="KW-0472">Membrane</keyword>
<evidence type="ECO:0000256" key="1">
    <source>
        <dbReference type="ARBA" id="ARBA00004337"/>
    </source>
</evidence>
<accession>A0A1D2NBQ1</accession>
<name>A0A1D2NBQ1_ORCCI</name>
<feature type="transmembrane region" description="Helical" evidence="14">
    <location>
        <begin position="499"/>
        <end position="521"/>
    </location>
</feature>
<evidence type="ECO:0000256" key="2">
    <source>
        <dbReference type="ARBA" id="ARBA00004651"/>
    </source>
</evidence>
<feature type="region of interest" description="Disordered" evidence="13">
    <location>
        <begin position="86"/>
        <end position="106"/>
    </location>
</feature>
<evidence type="ECO:0000313" key="17">
    <source>
        <dbReference type="EMBL" id="ODN02679.1"/>
    </source>
</evidence>
<sequence>MRKVEERDLTAQVTTTIGISEAHCRLSAMSVSRGVIATITHCIRARIRRTDEERARGRDDVENGNTIRKNEMINVTHYGSVNTSIQDVTRRRRRSHSPAQSDGPPVVDKMRRRLQFYFMNPLEKWHVKRQFPYKLAIQLIKIFFVTFQLCLFATYRYANVNYTWDNKITFSHLFLKDWDSSREITSYPPTTGPLAVYRKDDFYKYVNFAVNAYANIGELAIGPYFYENTDGSVAPMHFCQQKYVNGVIFGFNESYVFDSETETKCIDITAASLSPPANFSSKQYFQDQNFTISFDNLLEAHLRFTLKTVRFRDLGPLKSPDCFRFDLDILFNNRDHDGQTLVTLEAQPARLLCKGDMEYIADNRLERIGRSGVNYIVIGMCTLSLVLCCRAIYRAQLLKREAISFFKKYYQREMTVSERLDFLNFWYLLIILNDILIIVGSALKEQIENKELTGEAWNVCSLLLGVGNLLVWFGVLRYLGFFRTYNVLILTLKRATPQVLRFLICAILIYAGFTFCGWLILGPYHIKFSTLSTTSECLFALINGDDMFATFASMSSKSSLLWWFCRFYLYTFISLFIYVVLSLFIALIMDAYETIKLYYTDGFPRSMLEEFVVGADLINQQSSSPFSTPDSQPHLPNTLSRQQSVTSEMGRRMSVTTAGGLLDTIVETICGCNSSNPDTNQQNESSPHFRSSEDDENQPLLEA</sequence>
<comment type="caution">
    <text evidence="17">The sequence shown here is derived from an EMBL/GenBank/DDBJ whole genome shotgun (WGS) entry which is preliminary data.</text>
</comment>
<reference evidence="17 18" key="1">
    <citation type="journal article" date="2016" name="Genome Biol. Evol.">
        <title>Gene Family Evolution Reflects Adaptation to Soil Environmental Stressors in the Genome of the Collembolan Orchesella cincta.</title>
        <authorList>
            <person name="Faddeeva-Vakhrusheva A."/>
            <person name="Derks M.F."/>
            <person name="Anvar S.Y."/>
            <person name="Agamennone V."/>
            <person name="Suring W."/>
            <person name="Smit S."/>
            <person name="van Straalen N.M."/>
            <person name="Roelofs D."/>
        </authorList>
    </citation>
    <scope>NUCLEOTIDE SEQUENCE [LARGE SCALE GENOMIC DNA]</scope>
    <source>
        <tissue evidence="17">Mixed pool</tissue>
    </source>
</reference>
<evidence type="ECO:0000259" key="16">
    <source>
        <dbReference type="Pfam" id="PF21381"/>
    </source>
</evidence>
<evidence type="ECO:0000256" key="10">
    <source>
        <dbReference type="ARBA" id="ARBA00023157"/>
    </source>
</evidence>
<dbReference type="PANTHER" id="PTHR12127">
    <property type="entry name" value="MUCOLIPIN"/>
    <property type="match status" value="1"/>
</dbReference>
<evidence type="ECO:0000259" key="15">
    <source>
        <dbReference type="Pfam" id="PF08016"/>
    </source>
</evidence>
<gene>
    <name evidence="17" type="ORF">Ocin01_04006</name>
</gene>
<evidence type="ECO:0000256" key="4">
    <source>
        <dbReference type="ARBA" id="ARBA00022475"/>
    </source>
</evidence>
<feature type="domain" description="Mucolipin extracytosolic" evidence="16">
    <location>
        <begin position="160"/>
        <end position="353"/>
    </location>
</feature>
<feature type="transmembrane region" description="Helical" evidence="14">
    <location>
        <begin position="373"/>
        <end position="393"/>
    </location>
</feature>
<keyword evidence="11" id="KW-0407">Ion channel</keyword>
<evidence type="ECO:0000256" key="7">
    <source>
        <dbReference type="ARBA" id="ARBA00022989"/>
    </source>
</evidence>
<keyword evidence="4" id="KW-1003">Cell membrane</keyword>
<comment type="subcellular location">
    <subcellularLocation>
        <location evidence="2">Cell membrane</location>
        <topology evidence="2">Multi-pass membrane protein</topology>
    </subcellularLocation>
    <subcellularLocation>
        <location evidence="1">Endosome membrane</location>
        <topology evidence="1">Multi-pass membrane protein</topology>
    </subcellularLocation>
</comment>
<evidence type="ECO:0000313" key="18">
    <source>
        <dbReference type="Proteomes" id="UP000094527"/>
    </source>
</evidence>
<keyword evidence="6" id="KW-0967">Endosome</keyword>
<keyword evidence="5 14" id="KW-0812">Transmembrane</keyword>
<feature type="region of interest" description="Disordered" evidence="13">
    <location>
        <begin position="673"/>
        <end position="703"/>
    </location>
</feature>
<keyword evidence="18" id="KW-1185">Reference proteome</keyword>
<evidence type="ECO:0000256" key="14">
    <source>
        <dbReference type="SAM" id="Phobius"/>
    </source>
</evidence>
<feature type="compositionally biased region" description="Polar residues" evidence="13">
    <location>
        <begin position="673"/>
        <end position="689"/>
    </location>
</feature>
<evidence type="ECO:0000256" key="12">
    <source>
        <dbReference type="ARBA" id="ARBA00036634"/>
    </source>
</evidence>
<feature type="region of interest" description="Disordered" evidence="13">
    <location>
        <begin position="623"/>
        <end position="650"/>
    </location>
</feature>
<proteinExistence type="predicted"/>
<evidence type="ECO:0000256" key="6">
    <source>
        <dbReference type="ARBA" id="ARBA00022753"/>
    </source>
</evidence>
<dbReference type="Pfam" id="PF21381">
    <property type="entry name" value="MCLN_ECD"/>
    <property type="match status" value="1"/>
</dbReference>
<dbReference type="InterPro" id="IPR039031">
    <property type="entry name" value="Mucolipin"/>
</dbReference>
<dbReference type="GO" id="GO:0005886">
    <property type="term" value="C:plasma membrane"/>
    <property type="evidence" value="ECO:0007669"/>
    <property type="project" value="UniProtKB-SubCell"/>
</dbReference>
<evidence type="ECO:0000256" key="3">
    <source>
        <dbReference type="ARBA" id="ARBA00022448"/>
    </source>
</evidence>
<keyword evidence="7 14" id="KW-1133">Transmembrane helix</keyword>
<evidence type="ECO:0000256" key="11">
    <source>
        <dbReference type="ARBA" id="ARBA00023303"/>
    </source>
</evidence>